<gene>
    <name evidence="2" type="ORF">GCM10010260_24980</name>
</gene>
<evidence type="ECO:0000313" key="3">
    <source>
        <dbReference type="Proteomes" id="UP000618795"/>
    </source>
</evidence>
<comment type="caution">
    <text evidence="2">The sequence shown here is derived from an EMBL/GenBank/DDBJ whole genome shotgun (WGS) entry which is preliminary data.</text>
</comment>
<name>A0A918MA37_9ACTN</name>
<accession>A0A918MA37</accession>
<dbReference type="EMBL" id="BMTD01000004">
    <property type="protein sequence ID" value="GGU89701.1"/>
    <property type="molecule type" value="Genomic_DNA"/>
</dbReference>
<protein>
    <submittedName>
        <fullName evidence="2">Uncharacterized protein</fullName>
    </submittedName>
</protein>
<feature type="region of interest" description="Disordered" evidence="1">
    <location>
        <begin position="1"/>
        <end position="21"/>
    </location>
</feature>
<sequence>MRQEEITEDCPGTGQDGYMDESAPGDEWYVICPVCRMKWAGGSTLIEPHKDWRKR</sequence>
<proteinExistence type="predicted"/>
<dbReference type="AlphaFoldDB" id="A0A918MA37"/>
<reference evidence="2" key="1">
    <citation type="journal article" date="2014" name="Int. J. Syst. Evol. Microbiol.">
        <title>Complete genome sequence of Corynebacterium casei LMG S-19264T (=DSM 44701T), isolated from a smear-ripened cheese.</title>
        <authorList>
            <consortium name="US DOE Joint Genome Institute (JGI-PGF)"/>
            <person name="Walter F."/>
            <person name="Albersmeier A."/>
            <person name="Kalinowski J."/>
            <person name="Ruckert C."/>
        </authorList>
    </citation>
    <scope>NUCLEOTIDE SEQUENCE</scope>
    <source>
        <strain evidence="2">JCM 4369</strain>
    </source>
</reference>
<keyword evidence="3" id="KW-1185">Reference proteome</keyword>
<organism evidence="2 3">
    <name type="scientific">Streptomyces filipinensis</name>
    <dbReference type="NCBI Taxonomy" id="66887"/>
    <lineage>
        <taxon>Bacteria</taxon>
        <taxon>Bacillati</taxon>
        <taxon>Actinomycetota</taxon>
        <taxon>Actinomycetes</taxon>
        <taxon>Kitasatosporales</taxon>
        <taxon>Streptomycetaceae</taxon>
        <taxon>Streptomyces</taxon>
    </lineage>
</organism>
<dbReference type="Proteomes" id="UP000618795">
    <property type="component" value="Unassembled WGS sequence"/>
</dbReference>
<evidence type="ECO:0000313" key="2">
    <source>
        <dbReference type="EMBL" id="GGU89701.1"/>
    </source>
</evidence>
<reference evidence="2" key="2">
    <citation type="submission" date="2020-09" db="EMBL/GenBank/DDBJ databases">
        <authorList>
            <person name="Sun Q."/>
            <person name="Ohkuma M."/>
        </authorList>
    </citation>
    <scope>NUCLEOTIDE SEQUENCE</scope>
    <source>
        <strain evidence="2">JCM 4369</strain>
    </source>
</reference>
<evidence type="ECO:0000256" key="1">
    <source>
        <dbReference type="SAM" id="MobiDB-lite"/>
    </source>
</evidence>